<evidence type="ECO:0000256" key="4">
    <source>
        <dbReference type="ARBA" id="ARBA00022679"/>
    </source>
</evidence>
<keyword evidence="14" id="KW-1185">Reference proteome</keyword>
<reference evidence="13" key="1">
    <citation type="submission" date="2022-10" db="EMBL/GenBank/DDBJ databases">
        <title>Culturing micro-colonial fungi from biological soil crusts in the Mojave desert and describing Neophaeococcomyces mojavensis, and introducing the new genera and species Taxawa tesnikishii.</title>
        <authorList>
            <person name="Kurbessoian T."/>
            <person name="Stajich J.E."/>
        </authorList>
    </citation>
    <scope>NUCLEOTIDE SEQUENCE</scope>
    <source>
        <strain evidence="13">TK_41</strain>
    </source>
</reference>
<keyword evidence="4 12" id="KW-0808">Transferase</keyword>
<comment type="catalytic activity">
    <reaction evidence="12">
        <text>an acyl-CoA + malonyl-CoA + H(+) = a 3-oxoacyl-CoA + CO2 + CoA</text>
        <dbReference type="Rhea" id="RHEA:50252"/>
        <dbReference type="ChEBI" id="CHEBI:15378"/>
        <dbReference type="ChEBI" id="CHEBI:16526"/>
        <dbReference type="ChEBI" id="CHEBI:57287"/>
        <dbReference type="ChEBI" id="CHEBI:57384"/>
        <dbReference type="ChEBI" id="CHEBI:58342"/>
        <dbReference type="ChEBI" id="CHEBI:90726"/>
    </reaction>
    <physiologicalReaction direction="left-to-right" evidence="12">
        <dbReference type="Rhea" id="RHEA:50253"/>
    </physiologicalReaction>
</comment>
<dbReference type="EMBL" id="JAPDRK010000005">
    <property type="protein sequence ID" value="KAJ9612545.1"/>
    <property type="molecule type" value="Genomic_DNA"/>
</dbReference>
<comment type="caution">
    <text evidence="13">The sequence shown here is derived from an EMBL/GenBank/DDBJ whole genome shotgun (WGS) entry which is preliminary data.</text>
</comment>
<dbReference type="GO" id="GO:0042761">
    <property type="term" value="P:very long-chain fatty acid biosynthetic process"/>
    <property type="evidence" value="ECO:0007669"/>
    <property type="project" value="TreeGrafter"/>
</dbReference>
<name>A0AA39CLE0_9EURO</name>
<evidence type="ECO:0000256" key="12">
    <source>
        <dbReference type="RuleBase" id="RU361115"/>
    </source>
</evidence>
<dbReference type="PANTHER" id="PTHR11157">
    <property type="entry name" value="FATTY ACID ACYL TRANSFERASE-RELATED"/>
    <property type="match status" value="1"/>
</dbReference>
<keyword evidence="3 12" id="KW-0444">Lipid biosynthesis</keyword>
<dbReference type="AlphaFoldDB" id="A0AA39CLE0"/>
<keyword evidence="10 12" id="KW-0275">Fatty acid biosynthesis</keyword>
<evidence type="ECO:0000256" key="5">
    <source>
        <dbReference type="ARBA" id="ARBA00022692"/>
    </source>
</evidence>
<evidence type="ECO:0000256" key="3">
    <source>
        <dbReference type="ARBA" id="ARBA00022516"/>
    </source>
</evidence>
<keyword evidence="8 12" id="KW-0443">Lipid metabolism</keyword>
<accession>A0AA39CLE0</accession>
<evidence type="ECO:0000256" key="7">
    <source>
        <dbReference type="ARBA" id="ARBA00022989"/>
    </source>
</evidence>
<evidence type="ECO:0000256" key="10">
    <source>
        <dbReference type="ARBA" id="ARBA00023160"/>
    </source>
</evidence>
<dbReference type="GO" id="GO:0005789">
    <property type="term" value="C:endoplasmic reticulum membrane"/>
    <property type="evidence" value="ECO:0007669"/>
    <property type="project" value="TreeGrafter"/>
</dbReference>
<dbReference type="GO" id="GO:0019367">
    <property type="term" value="P:fatty acid elongation, saturated fatty acid"/>
    <property type="evidence" value="ECO:0007669"/>
    <property type="project" value="TreeGrafter"/>
</dbReference>
<dbReference type="GO" id="GO:0030148">
    <property type="term" value="P:sphingolipid biosynthetic process"/>
    <property type="evidence" value="ECO:0007669"/>
    <property type="project" value="TreeGrafter"/>
</dbReference>
<sequence length="353" mass="39866">MEFLNSTYFAAAELLPLATALPKWDEATIIAPAILQIDPWSIFEQLFSTIMGYTTEDFQFVQGSTPMSTLKETASFIAAYYVVIFGGREVMRNFAPLKLNNLFIIHNLYLTIISGGLLLLFAQQLIPALWQNGLYDGVCGKSGWSQQLVVLYYLNYLTKYLELLDTVFLVLKKKPLTFLHTYHHGATALLCYTQLVGQTSVSWVPITLNLGVHVVMYWYYFQSARGVKVWWKQYITMFQITQFVLDLGFIYFACYTYFANTYAPWWPHVGSCGHPRQELAAAAGCAIISSYLVLFIMFYLSTYKKPYAQRALKKAAKKEVPSAAETTELAADVLKSATTAIVESAVAEKCIRG</sequence>
<keyword evidence="9 12" id="KW-0472">Membrane</keyword>
<evidence type="ECO:0000256" key="9">
    <source>
        <dbReference type="ARBA" id="ARBA00023136"/>
    </source>
</evidence>
<dbReference type="InterPro" id="IPR002076">
    <property type="entry name" value="ELO_fam"/>
</dbReference>
<evidence type="ECO:0000313" key="14">
    <source>
        <dbReference type="Proteomes" id="UP001172673"/>
    </source>
</evidence>
<feature type="transmembrane region" description="Helical" evidence="12">
    <location>
        <begin position="103"/>
        <end position="126"/>
    </location>
</feature>
<dbReference type="GO" id="GO:0034626">
    <property type="term" value="P:fatty acid elongation, polyunsaturated fatty acid"/>
    <property type="evidence" value="ECO:0007669"/>
    <property type="project" value="TreeGrafter"/>
</dbReference>
<dbReference type="GO" id="GO:0009922">
    <property type="term" value="F:fatty acid elongase activity"/>
    <property type="evidence" value="ECO:0007669"/>
    <property type="project" value="UniProtKB-EC"/>
</dbReference>
<comment type="similarity">
    <text evidence="2 12">Belongs to the ELO family.</text>
</comment>
<evidence type="ECO:0000313" key="13">
    <source>
        <dbReference type="EMBL" id="KAJ9612545.1"/>
    </source>
</evidence>
<keyword evidence="6 12" id="KW-0276">Fatty acid metabolism</keyword>
<feature type="transmembrane region" description="Helical" evidence="12">
    <location>
        <begin position="279"/>
        <end position="300"/>
    </location>
</feature>
<dbReference type="InterPro" id="IPR030457">
    <property type="entry name" value="ELO_CS"/>
</dbReference>
<keyword evidence="7 12" id="KW-1133">Transmembrane helix</keyword>
<evidence type="ECO:0000256" key="6">
    <source>
        <dbReference type="ARBA" id="ARBA00022832"/>
    </source>
</evidence>
<proteinExistence type="inferred from homology"/>
<evidence type="ECO:0000256" key="2">
    <source>
        <dbReference type="ARBA" id="ARBA00007263"/>
    </source>
</evidence>
<feature type="transmembrane region" description="Helical" evidence="12">
    <location>
        <begin position="202"/>
        <end position="220"/>
    </location>
</feature>
<feature type="transmembrane region" description="Helical" evidence="12">
    <location>
        <begin position="73"/>
        <end position="91"/>
    </location>
</feature>
<keyword evidence="13" id="KW-0012">Acyltransferase</keyword>
<dbReference type="PROSITE" id="PS01188">
    <property type="entry name" value="ELO"/>
    <property type="match status" value="1"/>
</dbReference>
<feature type="transmembrane region" description="Helical" evidence="12">
    <location>
        <begin position="240"/>
        <end position="259"/>
    </location>
</feature>
<gene>
    <name evidence="13" type="primary">ELO2_2</name>
    <name evidence="13" type="ORF">H2200_004142</name>
</gene>
<dbReference type="PANTHER" id="PTHR11157:SF134">
    <property type="entry name" value="ELONGATION OF FATTY ACIDS PROTEIN 1-RELATED"/>
    <property type="match status" value="1"/>
</dbReference>
<organism evidence="13 14">
    <name type="scientific">Cladophialophora chaetospira</name>
    <dbReference type="NCBI Taxonomy" id="386627"/>
    <lineage>
        <taxon>Eukaryota</taxon>
        <taxon>Fungi</taxon>
        <taxon>Dikarya</taxon>
        <taxon>Ascomycota</taxon>
        <taxon>Pezizomycotina</taxon>
        <taxon>Eurotiomycetes</taxon>
        <taxon>Chaetothyriomycetidae</taxon>
        <taxon>Chaetothyriales</taxon>
        <taxon>Herpotrichiellaceae</taxon>
        <taxon>Cladophialophora</taxon>
    </lineage>
</organism>
<comment type="catalytic activity">
    <reaction evidence="11">
        <text>a very-long-chain acyl-CoA + malonyl-CoA + H(+) = a very-long-chain 3-oxoacyl-CoA + CO2 + CoA</text>
        <dbReference type="Rhea" id="RHEA:32727"/>
        <dbReference type="ChEBI" id="CHEBI:15378"/>
        <dbReference type="ChEBI" id="CHEBI:16526"/>
        <dbReference type="ChEBI" id="CHEBI:57287"/>
        <dbReference type="ChEBI" id="CHEBI:57384"/>
        <dbReference type="ChEBI" id="CHEBI:90725"/>
        <dbReference type="ChEBI" id="CHEBI:90736"/>
        <dbReference type="EC" id="2.3.1.199"/>
    </reaction>
</comment>
<dbReference type="EC" id="2.3.1.-" evidence="12"/>
<protein>
    <recommendedName>
        <fullName evidence="12">Elongation of fatty acids protein</fullName>
        <ecNumber evidence="12">2.3.1.-</ecNumber>
    </recommendedName>
</protein>
<evidence type="ECO:0000256" key="1">
    <source>
        <dbReference type="ARBA" id="ARBA00004141"/>
    </source>
</evidence>
<dbReference type="Proteomes" id="UP001172673">
    <property type="component" value="Unassembled WGS sequence"/>
</dbReference>
<dbReference type="Pfam" id="PF01151">
    <property type="entry name" value="ELO"/>
    <property type="match status" value="1"/>
</dbReference>
<dbReference type="GO" id="GO:0034625">
    <property type="term" value="P:fatty acid elongation, monounsaturated fatty acid"/>
    <property type="evidence" value="ECO:0007669"/>
    <property type="project" value="TreeGrafter"/>
</dbReference>
<keyword evidence="5 12" id="KW-0812">Transmembrane</keyword>
<evidence type="ECO:0000256" key="11">
    <source>
        <dbReference type="ARBA" id="ARBA00047375"/>
    </source>
</evidence>
<evidence type="ECO:0000256" key="8">
    <source>
        <dbReference type="ARBA" id="ARBA00023098"/>
    </source>
</evidence>
<comment type="subcellular location">
    <subcellularLocation>
        <location evidence="1">Membrane</location>
        <topology evidence="1">Multi-pass membrane protein</topology>
    </subcellularLocation>
</comment>